<gene>
    <name evidence="1" type="ORF">IC610_18950</name>
</gene>
<dbReference type="RefSeq" id="WP_191738288.1">
    <property type="nucleotide sequence ID" value="NZ_JACYFS010000010.1"/>
</dbReference>
<proteinExistence type="predicted"/>
<reference evidence="1 2" key="1">
    <citation type="submission" date="2020-09" db="EMBL/GenBank/DDBJ databases">
        <title>Genome seq and assembly of Chryseobacterium sp.</title>
        <authorList>
            <person name="Chhetri G."/>
        </authorList>
    </citation>
    <scope>NUCLEOTIDE SEQUENCE [LARGE SCALE GENOMIC DNA]</scope>
    <source>
        <strain evidence="1 2">GCR10</strain>
    </source>
</reference>
<dbReference type="EMBL" id="JACYFS010000010">
    <property type="protein sequence ID" value="MBD8084491.1"/>
    <property type="molecule type" value="Genomic_DNA"/>
</dbReference>
<keyword evidence="2" id="KW-1185">Reference proteome</keyword>
<evidence type="ECO:0000313" key="2">
    <source>
        <dbReference type="Proteomes" id="UP000637299"/>
    </source>
</evidence>
<comment type="caution">
    <text evidence="1">The sequence shown here is derived from an EMBL/GenBank/DDBJ whole genome shotgun (WGS) entry which is preliminary data.</text>
</comment>
<sequence>MSEFENEFRNQKINKELNTMEIFLKIPLEIAENLIKINWSKIPGLFIELKKNSLTYYESEFNLQGKELAYIFKIKEKFNK</sequence>
<dbReference type="Proteomes" id="UP000637299">
    <property type="component" value="Unassembled WGS sequence"/>
</dbReference>
<protein>
    <submittedName>
        <fullName evidence="1">Uncharacterized protein</fullName>
    </submittedName>
</protein>
<evidence type="ECO:0000313" key="1">
    <source>
        <dbReference type="EMBL" id="MBD8084491.1"/>
    </source>
</evidence>
<name>A0ABR8ZIC5_9FLAO</name>
<accession>A0ABR8ZIC5</accession>
<organism evidence="1 2">
    <name type="scientific">Chryseobacterium caseinilyticum</name>
    <dbReference type="NCBI Taxonomy" id="2771428"/>
    <lineage>
        <taxon>Bacteria</taxon>
        <taxon>Pseudomonadati</taxon>
        <taxon>Bacteroidota</taxon>
        <taxon>Flavobacteriia</taxon>
        <taxon>Flavobacteriales</taxon>
        <taxon>Weeksellaceae</taxon>
        <taxon>Chryseobacterium group</taxon>
        <taxon>Chryseobacterium</taxon>
    </lineage>
</organism>